<dbReference type="EMBL" id="MW147367">
    <property type="protein sequence ID" value="QPB08292.1"/>
    <property type="molecule type" value="Genomic_DNA"/>
</dbReference>
<name>A0A873WH57_9CAUD</name>
<feature type="domain" description="DUF4815" evidence="1">
    <location>
        <begin position="202"/>
        <end position="362"/>
    </location>
</feature>
<organism evidence="2 3">
    <name type="scientific">Synechococcus phage S-H9-2</name>
    <dbReference type="NCBI Taxonomy" id="2783669"/>
    <lineage>
        <taxon>Viruses</taxon>
        <taxon>Duplodnaviria</taxon>
        <taxon>Heunggongvirae</taxon>
        <taxon>Uroviricota</taxon>
        <taxon>Caudoviricetes</taxon>
        <taxon>Pantevenvirales</taxon>
        <taxon>Kyanoviridae</taxon>
        <taxon>Yushanluvirus</taxon>
        <taxon>Yushanluvirus satich</taxon>
    </lineage>
</organism>
<dbReference type="Pfam" id="PF16075">
    <property type="entry name" value="DUF4815"/>
    <property type="match status" value="3"/>
</dbReference>
<feature type="domain" description="DUF4815" evidence="1">
    <location>
        <begin position="1309"/>
        <end position="1541"/>
    </location>
</feature>
<proteinExistence type="predicted"/>
<evidence type="ECO:0000313" key="3">
    <source>
        <dbReference type="Proteomes" id="UP000662754"/>
    </source>
</evidence>
<dbReference type="GeneID" id="77945447"/>
<dbReference type="RefSeq" id="YP_010669277.1">
    <property type="nucleotide sequence ID" value="NC_070960.1"/>
</dbReference>
<keyword evidence="3" id="KW-1185">Reference proteome</keyword>
<dbReference type="Proteomes" id="UP000662754">
    <property type="component" value="Segment"/>
</dbReference>
<sequence length="2760" mass="302570">MPQNTNLNASPYFEDFDPQKNFYKVLFRPGYAVQARELTTLQSVLQTQLENFGRNVFKQGDLVVPGEVGLNTRLNYVKLSSVSEVAVSDDDGNITYQKYDIKTLIGLKVSGISSGVIASVIAAEYGSDTESDTIYVNYLDSGSSGDEERFRQGETLEVVGGVNSPLLVVGTDGVSLPTSIAVTDPDTNTEAFLDSPAMGYASAVKVEEGIYFVNGYFVRNSEQLLVINKYYDLPSAKVGFKISESLVTPEQDSSLYDNARGFSNFSAPGAHRLKIDLELVRYDYFALTDRNFIQLLLVRNGVIQKQLKANDFSLVEAALAKKTFDESGDYVVEPFPLQVREYYQQNDNLGFYAKDGDGLVNGLVESAAEAKLLGTIGAGKAYIKGYEVKNKETKYLEIDKARDTLKRENQTLKTAGLSSFFVTNVYGTVPLNAEGSELTAYPTIYLNSVFNDGSVGLNGTELSTDAKQTLSRRSLGFDVADGIKTIYVTLTDTDYTYGNFGDGFESLIPKLWFIKTRSDAGSVNDYSSVDVLAVSRVKRPEIDGSGVIDFLEITVKGNRGELDVFLTNYDLTDSQSTRSLFINESNVQNNVDPLFRIDDYNESITPIVGLAKPKNIALKEISSGFNKDTDKVVSKGKLASGLEQYNSVFDLSYFAPEFFTRLILQDDLIGSTWTSGKYIYGSTSKAVAVIEGGTQSTYSSINKLFVVMVSGEFLPGETIIGEDGSTVKIAINDTISHFIVTKRGDAYSTSTTLSLDGITYNRNQIDLSITGGGSITRAFVKDRNAVSTIYSQPPVVELSEVKTNNCLITPVLFRNTVYTYSPKNIKSLYSQFGSGNRNKFTADVELEKTNFIDSFSVTDFTFSGTKGYKFIECNGFSGDASRLLAQGDVIQFSDDAGNIYKYIVQYATRPDGVKRSRIYLDRTLQETVSSASVVVNKPLIENPKGSLVFPTGDKQIKTLIDSSEDSKIRYNFRRDFITTASSGAGNLTFAAQLPFGTQRFAKFSQQNFLVTVIDPGVAIHGLNVDGTLNLYGGPLKAGDVIYVDPSYVSINQSESNLTAGSVTLNFPENHFGDIDEIRTKLEDRAANPVTGDPAFTLPDIDFPTLKLTATLEVSKAKPRLKTAIRNKRIIVQASGTNVVPFTGQEYEGETIQINSYADVFKLRYVYEGSISAPPSVDAAGGLVSGTDVTNRYTFDNGQRDTHYDVSRIVLKPGQTAPVGQLVIAFDYFEHSQGDFCTIDSYLHEAGVLEDEIPTFNSVANGLVSLKDVFDFRAKVDNSNIVPGYLDKSFLAQDDYLSFSGTGGIASSTPADDADLPFTIKYNKTQYLDRIDGVYLNTKGDFIVKKGNASLNPSRPEQISDSIALFYLYVPAYTDSYRDVRIIPVENKRYTMKDIGKLDRRVERLEYYTSLSVLEQQALNMQIQDEIGLDRFKSGFFVDNFETHKGDVKSIDHLCAIDTQQSVLRPQVNEESLDVKEVNTRDDQRQVSGYVNNNGVLTLPFTNQKLLGNDFATKTINPNPFVVLQYVGDLNISPRVDSWYDRSIAPLVTDNNTNLFVPFLAKDDVTTAFSSLYNSFVVTWTGTERSFFNINSLSTTNSEEGASEVVDASVASSSNISPLNNEIAKGVSTRVSRGKSVVSSLQYFARSIPVKFALRRLKPKTEVFVYLEGKNVNRWAVPDIRFTGIAGNSLSTFSSPIITDDNGNASGIILIPAGYAPTQKTEWTGDVNTVSYDEGSEEVRITVGEKTLRFTSSATNSDKSLVETFAETKFYATGLLPENPGTIISTKPAYFKANEGTQLISNNTEQEQKPNPLAQTFKVENYEGGVFATGLDLFISKKSDTIPIRVYLTDVDSEKPGKNVVPGTEVVLEPYTYLKAYVSGTLTVLEGENVIGVNSNASGPILRVLDKNGNEVGASEDGEIVLTNEQVYTIILENNNGIAFVPNEPLTVSSIVAFNNANNTELSMRIAKDSGVVSAMKITNTGANYATATITIESPSLPGGSNATGTVQVSDGLIYNANLTLAGRGYTEPPSVVIRGTGLGNAGAIIDTEIEITEPAVRMGVAVDTPDVIASTTPSKFHFDYPVYLQNNTEYALVVETDSQDYAIWASKLGETEIATNTTVTTNPSLGSVYKSQNTGTWVEDLFEDIKFTLYRAEFDILSNATIDITNMPIGYESMTKDPLETYAFANANATSTLFKNNNNILKVTHKNHGLEDGRSYVFFKNLETTAGFTQGTLNSTLFKVSNAGVDTFNISGIGRAADTIFGGGSKALIAANKKYERLLAQLAYIQSPGTNIDTSVKTTNIVPVDSDTENYTSYSVSKFERTFLNEEQFFINQKVVSSDINTLLNNLDNSLVYRLELSSTKSYLSPVIDLNTSSIKISTNRIEKSSGQEERFGKRYQLIEFYPVYRLTVEGNIDTNGDSVAIQIGQTVEGIGNDSLGIEPSGSRGEVVRYDATSNALFLKITNNSVLSASEKLFFSVQSQEGSNFGPTQVVDPVSGETVTSYPYEVNVSAAGLNRQFPDFDFDQLVTAINPSNTTQNYDNLISGTVVTWDVPTQTLTLENDKQPINSNYTSDAESGVFVRAQTTSEQLADIFRVGDLVSWSNLDTGNELFYEVKSMTFSDGVDFVPENGSKDSSSIAKYVTKEISLNNQASAIDVIITANVTNSEDIRLAYKTKTTSVQKAFENLDWKLFNGTGYSNKMSLATAQNTISAQKEEQSSYQEFRYSVDNLDEFTSFGIKISMQSDNPSYVPKIQDIRIVASA</sequence>
<evidence type="ECO:0000313" key="2">
    <source>
        <dbReference type="EMBL" id="QPB08292.1"/>
    </source>
</evidence>
<protein>
    <submittedName>
        <fullName evidence="2">Structural protein</fullName>
    </submittedName>
</protein>
<reference evidence="2" key="1">
    <citation type="submission" date="2020-10" db="EMBL/GenBank/DDBJ databases">
        <title>The Isolation and Genome Sequence of a Novel Cyanophage S-H9-2 from the Yellow Sea, China.</title>
        <authorList>
            <person name="Jiang T."/>
            <person name="Luo L."/>
        </authorList>
    </citation>
    <scope>NUCLEOTIDE SEQUENCE</scope>
</reference>
<dbReference type="InterPro" id="IPR032096">
    <property type="entry name" value="DUF4815"/>
</dbReference>
<evidence type="ECO:0000259" key="1">
    <source>
        <dbReference type="Pfam" id="PF16075"/>
    </source>
</evidence>
<accession>A0A873WH57</accession>
<dbReference type="KEGG" id="vg:77945447"/>
<feature type="domain" description="DUF4815" evidence="1">
    <location>
        <begin position="11"/>
        <end position="72"/>
    </location>
</feature>